<evidence type="ECO:0000313" key="4">
    <source>
        <dbReference type="Proteomes" id="UP000502998"/>
    </source>
</evidence>
<dbReference type="InterPro" id="IPR013320">
    <property type="entry name" value="ConA-like_dom_sf"/>
</dbReference>
<dbReference type="RefSeq" id="WP_173103430.1">
    <property type="nucleotide sequence ID" value="NZ_AP022822.1"/>
</dbReference>
<evidence type="ECO:0000313" key="3">
    <source>
        <dbReference type="EMBL" id="BCA86255.1"/>
    </source>
</evidence>
<feature type="compositionally biased region" description="Low complexity" evidence="1">
    <location>
        <begin position="152"/>
        <end position="169"/>
    </location>
</feature>
<name>A0A679IL16_9ENTE</name>
<dbReference type="Gene3D" id="2.60.120.200">
    <property type="match status" value="1"/>
</dbReference>
<feature type="chain" id="PRO_5025638630" description="Legume lectin domain-containing protein" evidence="2">
    <location>
        <begin position="29"/>
        <end position="908"/>
    </location>
</feature>
<dbReference type="EMBL" id="AP022822">
    <property type="protein sequence ID" value="BCA86255.1"/>
    <property type="molecule type" value="Genomic_DNA"/>
</dbReference>
<gene>
    <name evidence="3" type="ORF">EsVE80_17780</name>
</gene>
<evidence type="ECO:0000256" key="2">
    <source>
        <dbReference type="SAM" id="SignalP"/>
    </source>
</evidence>
<accession>A0A679IL16</accession>
<protein>
    <recommendedName>
        <fullName evidence="5">Legume lectin domain-containing protein</fullName>
    </recommendedName>
</protein>
<organism evidence="3 4">
    <name type="scientific">Enterococcus saigonensis</name>
    <dbReference type="NCBI Taxonomy" id="1805431"/>
    <lineage>
        <taxon>Bacteria</taxon>
        <taxon>Bacillati</taxon>
        <taxon>Bacillota</taxon>
        <taxon>Bacilli</taxon>
        <taxon>Lactobacillales</taxon>
        <taxon>Enterococcaceae</taxon>
        <taxon>Enterococcus</taxon>
    </lineage>
</organism>
<sequence>MLKRKSMYFLWRLSLLMLILAPSVKAFAITTSNLSQIEVASLKTNAAAFKLSFDETDKRHPFWQLQILQKSPELTNLKIKIEFDGQQKDISLKNENTDSNLLKDETGYYFLTNETTLWKMKSQTEAKIKISVYGCGENNQYLGSLSATKPQSVTTSSTSDTGSTVISDSNEIAETQTQNSAEGSSESKQSTPDAKTDESENTSASVTADRHGQVMKKITPKNANLRAAQTGNPEVPKGAILLDGVFGDINVVGNQGSSGVNTIQDANVNNGIPYSEITLSGTRNWLSIWSNEQYKMDFSTTFHGRTYINFGKGADADGLAFVMQNENAKALTSANTADDGQNIGVYGNNQTNLFGNNKPDSKAIKKSVAIEFDLYSNNDGTHVFDRDNPTTPHMAYTFPGNLSKGYKSTSWLGENYWGVNDKAVVRHHDLKLLNGVVGDNIRDGTWYEFRYDFDSNTKTFSYYLKNPVTGSKTQTTVIPWSDLSSELGLSASNMKAYWGFTGSNGAASGTVKFVFTQVPIDLSTKIENDVLVADKSIVDIEDHESFTEDLPSASDKDTLTFHTRFSVEEGEAALKINNWKSNVSIHDIDLAKGISNINAKIGDKNYPGEARIFQQTGEIQITFNDLQVKPGEDVYFSYTAIPKKHTQTSKSYFLSHITTTEIGNNTPGDFLSKQVAFWIKGNEPPKLTQLVTTKENFTDFIDAFGYTFFYQDNDEDDLTYEVRINGTLVAGNQPLKGAEVSQQVQYTDKAQIDLLNVATNFKRGENTLQVSLSDGVNPRVTANTTFMVTGYFGFEELTDHYDWRYAKTNLPDEDTPMSRQAAMKIKIRDTRDAVYSKNVKIKFTATATNGALVTDRFTFTNQSLTNLSLPVNKELNFDRQEGLLLKLNNNCDKTTATGNAIWTIMDAP</sequence>
<evidence type="ECO:0008006" key="5">
    <source>
        <dbReference type="Google" id="ProtNLM"/>
    </source>
</evidence>
<feature type="signal peptide" evidence="2">
    <location>
        <begin position="1"/>
        <end position="28"/>
    </location>
</feature>
<dbReference type="AlphaFoldDB" id="A0A679IL16"/>
<keyword evidence="2" id="KW-0732">Signal</keyword>
<keyword evidence="4" id="KW-1185">Reference proteome</keyword>
<reference evidence="3 4" key="1">
    <citation type="submission" date="2020-02" db="EMBL/GenBank/DDBJ databases">
        <title>Characterization of vanA genotype vancomycin-resistant Enterococcus saigonensis VE80.</title>
        <authorList>
            <person name="Harada T."/>
            <person name="Motooka D."/>
            <person name="Nakamura S."/>
            <person name="Yamamoto Y."/>
            <person name="Kawahara R."/>
            <person name="Kawatsu K."/>
        </authorList>
    </citation>
    <scope>NUCLEOTIDE SEQUENCE [LARGE SCALE GENOMIC DNA]</scope>
    <source>
        <strain evidence="3 4">VE80</strain>
    </source>
</reference>
<dbReference type="KEGG" id="esg:EsVE80_17780"/>
<dbReference type="SUPFAM" id="SSF49899">
    <property type="entry name" value="Concanavalin A-like lectins/glucanases"/>
    <property type="match status" value="1"/>
</dbReference>
<feature type="region of interest" description="Disordered" evidence="1">
    <location>
        <begin position="147"/>
        <end position="230"/>
    </location>
</feature>
<proteinExistence type="predicted"/>
<feature type="compositionally biased region" description="Polar residues" evidence="1">
    <location>
        <begin position="170"/>
        <end position="193"/>
    </location>
</feature>
<dbReference type="Proteomes" id="UP000502998">
    <property type="component" value="Chromosome"/>
</dbReference>
<evidence type="ECO:0000256" key="1">
    <source>
        <dbReference type="SAM" id="MobiDB-lite"/>
    </source>
</evidence>